<dbReference type="SMART" id="SM00456">
    <property type="entry name" value="WW"/>
    <property type="match status" value="1"/>
</dbReference>
<dbReference type="InterPro" id="IPR001202">
    <property type="entry name" value="WW_dom"/>
</dbReference>
<dbReference type="CDD" id="cd00201">
    <property type="entry name" value="WW"/>
    <property type="match status" value="1"/>
</dbReference>
<evidence type="ECO:0000313" key="4">
    <source>
        <dbReference type="Proteomes" id="UP001165060"/>
    </source>
</evidence>
<name>A0ABQ6MTL0_9STRA</name>
<feature type="compositionally biased region" description="Gly residues" evidence="1">
    <location>
        <begin position="352"/>
        <end position="366"/>
    </location>
</feature>
<feature type="region of interest" description="Disordered" evidence="1">
    <location>
        <begin position="384"/>
        <end position="403"/>
    </location>
</feature>
<evidence type="ECO:0000256" key="1">
    <source>
        <dbReference type="SAM" id="MobiDB-lite"/>
    </source>
</evidence>
<dbReference type="Pfam" id="PF00397">
    <property type="entry name" value="WW"/>
    <property type="match status" value="1"/>
</dbReference>
<dbReference type="PROSITE" id="PS50020">
    <property type="entry name" value="WW_DOMAIN_2"/>
    <property type="match status" value="1"/>
</dbReference>
<dbReference type="Proteomes" id="UP001165060">
    <property type="component" value="Unassembled WGS sequence"/>
</dbReference>
<dbReference type="Gene3D" id="2.20.70.10">
    <property type="match status" value="1"/>
</dbReference>
<organism evidence="3 4">
    <name type="scientific">Tetraparma gracilis</name>
    <dbReference type="NCBI Taxonomy" id="2962635"/>
    <lineage>
        <taxon>Eukaryota</taxon>
        <taxon>Sar</taxon>
        <taxon>Stramenopiles</taxon>
        <taxon>Ochrophyta</taxon>
        <taxon>Bolidophyceae</taxon>
        <taxon>Parmales</taxon>
        <taxon>Triparmaceae</taxon>
        <taxon>Tetraparma</taxon>
    </lineage>
</organism>
<keyword evidence="4" id="KW-1185">Reference proteome</keyword>
<feature type="domain" description="WW" evidence="2">
    <location>
        <begin position="373"/>
        <end position="401"/>
    </location>
</feature>
<comment type="caution">
    <text evidence="3">The sequence shown here is derived from an EMBL/GenBank/DDBJ whole genome shotgun (WGS) entry which is preliminary data.</text>
</comment>
<feature type="compositionally biased region" description="Basic and acidic residues" evidence="1">
    <location>
        <begin position="312"/>
        <end position="334"/>
    </location>
</feature>
<feature type="region of interest" description="Disordered" evidence="1">
    <location>
        <begin position="287"/>
        <end position="366"/>
    </location>
</feature>
<evidence type="ECO:0000259" key="2">
    <source>
        <dbReference type="PROSITE" id="PS50020"/>
    </source>
</evidence>
<reference evidence="3 4" key="1">
    <citation type="journal article" date="2023" name="Commun. Biol.">
        <title>Genome analysis of Parmales, the sister group of diatoms, reveals the evolutionary specialization of diatoms from phago-mixotrophs to photoautotrophs.</title>
        <authorList>
            <person name="Ban H."/>
            <person name="Sato S."/>
            <person name="Yoshikawa S."/>
            <person name="Yamada K."/>
            <person name="Nakamura Y."/>
            <person name="Ichinomiya M."/>
            <person name="Sato N."/>
            <person name="Blanc-Mathieu R."/>
            <person name="Endo H."/>
            <person name="Kuwata A."/>
            <person name="Ogata H."/>
        </authorList>
    </citation>
    <scope>NUCLEOTIDE SEQUENCE [LARGE SCALE GENOMIC DNA]</scope>
</reference>
<dbReference type="EMBL" id="BRYB01003233">
    <property type="protein sequence ID" value="GMI33069.1"/>
    <property type="molecule type" value="Genomic_DNA"/>
</dbReference>
<evidence type="ECO:0000313" key="3">
    <source>
        <dbReference type="EMBL" id="GMI33069.1"/>
    </source>
</evidence>
<protein>
    <recommendedName>
        <fullName evidence="2">WW domain-containing protein</fullName>
    </recommendedName>
</protein>
<feature type="compositionally biased region" description="Polar residues" evidence="1">
    <location>
        <begin position="287"/>
        <end position="296"/>
    </location>
</feature>
<feature type="non-terminal residue" evidence="3">
    <location>
        <position position="1"/>
    </location>
</feature>
<proteinExistence type="predicted"/>
<gene>
    <name evidence="3" type="ORF">TeGR_g11320</name>
</gene>
<feature type="compositionally biased region" description="Basic and acidic residues" evidence="1">
    <location>
        <begin position="384"/>
        <end position="396"/>
    </location>
</feature>
<accession>A0ABQ6MTL0</accession>
<sequence length="403" mass="43835">GAKADLYDEEKDWDRVGLPVDVMCKIPGYPLLDFVNDKLSAVNVNGLGASKTSNWRQMMLGKIRDQSKNPGVIDNSTAHSLLCDVYDECIYHFATTEFTYSMRFQSADNFINEDYFEAKSLHCENPFESRSTTQLASATAQPLSIFNGAERVSQTQPARLVETYFTCDSVAYQSPTTALGAAATVAGGAAALVVTVVCMITAFWFTSVQTDQVVVLKEKYTDNEINVALKILAIAELEHHGGLRHLKRDVLHEHVEDEDFKIGKIGKPWGKGGGRDAEEGEIEIPSMRTNPISSGELTGGAGVQKANTLGEESVRDRQQTTDKPRGMSEAEKKRYSAFNGTNNPLARKERGGSAGAAGAAGGAGGAGGAKALYEMEFDDAHKRPYWVDKKTGESTWDKPAGWD</sequence>